<keyword evidence="2" id="KW-0732">Signal</keyword>
<feature type="compositionally biased region" description="Polar residues" evidence="1">
    <location>
        <begin position="510"/>
        <end position="520"/>
    </location>
</feature>
<accession>A0A7S7RHQ1</accession>
<evidence type="ECO:0000313" key="4">
    <source>
        <dbReference type="Proteomes" id="UP000593906"/>
    </source>
</evidence>
<feature type="compositionally biased region" description="Basic and acidic residues" evidence="1">
    <location>
        <begin position="339"/>
        <end position="350"/>
    </location>
</feature>
<protein>
    <submittedName>
        <fullName evidence="3">Uncharacterized protein</fullName>
    </submittedName>
</protein>
<evidence type="ECO:0000313" key="3">
    <source>
        <dbReference type="EMBL" id="QOY43243.1"/>
    </source>
</evidence>
<gene>
    <name evidence="3" type="ORF">CPATCC_000012</name>
</gene>
<feature type="signal peptide" evidence="2">
    <location>
        <begin position="1"/>
        <end position="22"/>
    </location>
</feature>
<feature type="compositionally biased region" description="Basic and acidic residues" evidence="1">
    <location>
        <begin position="414"/>
        <end position="424"/>
    </location>
</feature>
<dbReference type="AlphaFoldDB" id="A0A7S7RHQ1"/>
<evidence type="ECO:0000256" key="1">
    <source>
        <dbReference type="SAM" id="MobiDB-lite"/>
    </source>
</evidence>
<name>A0A7S7RHQ1_CRYPV</name>
<reference evidence="3 4" key="1">
    <citation type="submission" date="2019-09" db="EMBL/GenBank/DDBJ databases">
        <title>Consistent, comparative and evidence-based genome assembly and annotation for Cryptosporidium parvum, C. hominis and C. tyzzeri.</title>
        <authorList>
            <person name="Baptista R.P."/>
            <person name="Li Y."/>
            <person name="Sateriale A."/>
            <person name="Ansell B."/>
            <person name="Jex A."/>
            <person name="Sanders M."/>
            <person name="Brooks K."/>
            <person name="Tracey A."/>
            <person name="Berriman M."/>
            <person name="Striepen B."/>
            <person name="Cotton J.A."/>
            <person name="Kissinger J.C."/>
        </authorList>
    </citation>
    <scope>NUCLEOTIDE SEQUENCE [LARGE SCALE GENOMIC DNA]</scope>
    <source>
        <strain evidence="3 4">IOWA-ATCC</strain>
    </source>
</reference>
<feature type="compositionally biased region" description="Basic and acidic residues" evidence="1">
    <location>
        <begin position="489"/>
        <end position="509"/>
    </location>
</feature>
<feature type="compositionally biased region" description="Basic and acidic residues" evidence="1">
    <location>
        <begin position="289"/>
        <end position="311"/>
    </location>
</feature>
<sequence length="814" mass="92018">MISGKLQIFILGFFLIFLGVHSESSLLPEGTVSLSKYDLSEQSKDNSAESSSSPLFPERTMIDGSLNDAPIEKTSDSSILESSKSASSRNVPSFVDASKSDQSVLEEKSGLFTENLDEKQDRSASPTFPALSEYSISKASEGSISPLVEKSKSSTDYEKLLDEHEEKFQSEYSPKNQEESIMLLEDPNYTVEDALALLRKQRKIHESAKGKNRKSSESFAGEYESERIESPTLKYDETSRSGEKEQSISSIQEDQQYDELTFVPKELSLPRENERERSTTIPITSNFESSKKDATVEESRSSLDKSLKEPEPLTEEESEGIILEKSEEVEDSDLYKPPFSEKSRSSKSVEDEMSNLSENTVSEKEKTAVVPSENTISAGNQVSQEEQSSDEEVKGQVEPQIVTIPSSVSSIDNDAVKESQHSENNEASTSPKLESPIIGTESESENENENETDDPQQTLNEAERSSDPSDSGSEIAPEQEEENSFNRSLLEEKEPSVGADEFSHEEFMERTQNSPQSDNSPLLHAETFRNEDSANQLRGILLPLVDMFQVSIGCAAPCPYQRYFIQTDRVLKRIAKVEAKTIEMLNIMKKAREVTIKEVSDIFKFHNTAAKRRALLFVQKYVKSIKLLHFKVDSAKKIVFLALKTRIILQLLPSKYSRDYSSEELERISSQIDLAVNEYNSLRNALGSKTIKYGLLKYLSLNDYDPKIKSIRSILESELSGYLSKLPTFQKFVSRHRKLAFTLHEMMNKAGYPVKKRFFMVDRKGLSKEHLKLYKKKVNEDSKQAKNRLGKEYQKFKSSQENKWKNFAKKVNSS</sequence>
<dbReference type="VEuPathDB" id="CryptoDB:CPATCC_0035480"/>
<feature type="compositionally biased region" description="Acidic residues" evidence="1">
    <location>
        <begin position="442"/>
        <end position="454"/>
    </location>
</feature>
<feature type="region of interest" description="Disordered" evidence="1">
    <location>
        <begin position="41"/>
        <end position="84"/>
    </location>
</feature>
<feature type="compositionally biased region" description="Polar residues" evidence="1">
    <location>
        <begin position="279"/>
        <end position="288"/>
    </location>
</feature>
<evidence type="ECO:0000256" key="2">
    <source>
        <dbReference type="SAM" id="SignalP"/>
    </source>
</evidence>
<dbReference type="OMA" id="KEITEWI"/>
<feature type="compositionally biased region" description="Polar residues" evidence="1">
    <location>
        <begin position="403"/>
        <end position="412"/>
    </location>
</feature>
<organism evidence="3 4">
    <name type="scientific">Cryptosporidium parvum</name>
    <dbReference type="NCBI Taxonomy" id="5807"/>
    <lineage>
        <taxon>Eukaryota</taxon>
        <taxon>Sar</taxon>
        <taxon>Alveolata</taxon>
        <taxon>Apicomplexa</taxon>
        <taxon>Conoidasida</taxon>
        <taxon>Coccidia</taxon>
        <taxon>Eucoccidiorida</taxon>
        <taxon>Eimeriorina</taxon>
        <taxon>Cryptosporidiidae</taxon>
        <taxon>Cryptosporidium</taxon>
    </lineage>
</organism>
<proteinExistence type="predicted"/>
<feature type="region of interest" description="Disordered" evidence="1">
    <location>
        <begin position="204"/>
        <end position="522"/>
    </location>
</feature>
<dbReference type="Proteomes" id="UP000593906">
    <property type="component" value="Chromosome 1"/>
</dbReference>
<feature type="compositionally biased region" description="Basic and acidic residues" evidence="1">
    <location>
        <begin position="224"/>
        <end position="246"/>
    </location>
</feature>
<feature type="chain" id="PRO_5031510682" evidence="2">
    <location>
        <begin position="23"/>
        <end position="814"/>
    </location>
</feature>
<dbReference type="EMBL" id="CP044422">
    <property type="protein sequence ID" value="QOY43243.1"/>
    <property type="molecule type" value="Genomic_DNA"/>
</dbReference>
<feature type="compositionally biased region" description="Basic and acidic residues" evidence="1">
    <location>
        <begin position="268"/>
        <end position="278"/>
    </location>
</feature>